<organism evidence="2 3">
    <name type="scientific">Sediminibacillus halophilus</name>
    <dbReference type="NCBI Taxonomy" id="482461"/>
    <lineage>
        <taxon>Bacteria</taxon>
        <taxon>Bacillati</taxon>
        <taxon>Bacillota</taxon>
        <taxon>Bacilli</taxon>
        <taxon>Bacillales</taxon>
        <taxon>Bacillaceae</taxon>
        <taxon>Sediminibacillus</taxon>
    </lineage>
</organism>
<sequence length="165" mass="18639">MPEFKTERLEMHTLTADMMAAVLKGGQELERIVPFDTGAEWPLEVYKNLFPYKIERFRDFPSENDWEGLIVDKTNKKIVGDMGFKGGPNEEGVIDLGYSIIPSCRGKGFATEMGKAMVEWGLNQPGVKKVMASCSPDNSASIRVLEKIGFQPTIQTDDSIYWLYY</sequence>
<name>A0A1G9PAS0_9BACI</name>
<gene>
    <name evidence="2" type="ORF">SAMN05216244_1355</name>
</gene>
<dbReference type="AlphaFoldDB" id="A0A1G9PAS0"/>
<keyword evidence="3" id="KW-1185">Reference proteome</keyword>
<dbReference type="STRING" id="482461.SAMN05216244_1355"/>
<dbReference type="InterPro" id="IPR051531">
    <property type="entry name" value="N-acetyltransferase"/>
</dbReference>
<dbReference type="SUPFAM" id="SSF55729">
    <property type="entry name" value="Acyl-CoA N-acyltransferases (Nat)"/>
    <property type="match status" value="1"/>
</dbReference>
<evidence type="ECO:0000313" key="3">
    <source>
        <dbReference type="Proteomes" id="UP000182347"/>
    </source>
</evidence>
<dbReference type="InterPro" id="IPR000182">
    <property type="entry name" value="GNAT_dom"/>
</dbReference>
<dbReference type="Pfam" id="PF13302">
    <property type="entry name" value="Acetyltransf_3"/>
    <property type="match status" value="1"/>
</dbReference>
<dbReference type="GO" id="GO:0016747">
    <property type="term" value="F:acyltransferase activity, transferring groups other than amino-acyl groups"/>
    <property type="evidence" value="ECO:0007669"/>
    <property type="project" value="InterPro"/>
</dbReference>
<dbReference type="InterPro" id="IPR016181">
    <property type="entry name" value="Acyl_CoA_acyltransferase"/>
</dbReference>
<dbReference type="PANTHER" id="PTHR43792:SF13">
    <property type="entry name" value="ACETYLTRANSFERASE"/>
    <property type="match status" value="1"/>
</dbReference>
<dbReference type="Proteomes" id="UP000182347">
    <property type="component" value="Unassembled WGS sequence"/>
</dbReference>
<dbReference type="OrthoDB" id="9797989at2"/>
<keyword evidence="2" id="KW-0808">Transferase</keyword>
<dbReference type="PROSITE" id="PS51186">
    <property type="entry name" value="GNAT"/>
    <property type="match status" value="1"/>
</dbReference>
<evidence type="ECO:0000313" key="2">
    <source>
        <dbReference type="EMBL" id="SDL95848.1"/>
    </source>
</evidence>
<dbReference type="PANTHER" id="PTHR43792">
    <property type="entry name" value="GNAT FAMILY, PUTATIVE (AFU_ORTHOLOGUE AFUA_3G00765)-RELATED-RELATED"/>
    <property type="match status" value="1"/>
</dbReference>
<proteinExistence type="predicted"/>
<dbReference type="RefSeq" id="WP_074598024.1">
    <property type="nucleotide sequence ID" value="NZ_FNHF01000001.1"/>
</dbReference>
<evidence type="ECO:0000259" key="1">
    <source>
        <dbReference type="PROSITE" id="PS51186"/>
    </source>
</evidence>
<protein>
    <submittedName>
        <fullName evidence="2">Protein N-acetyltransferase, RimJ/RimL family</fullName>
    </submittedName>
</protein>
<dbReference type="Gene3D" id="3.40.630.30">
    <property type="match status" value="1"/>
</dbReference>
<reference evidence="3" key="1">
    <citation type="submission" date="2016-10" db="EMBL/GenBank/DDBJ databases">
        <authorList>
            <person name="Varghese N."/>
            <person name="Submissions S."/>
        </authorList>
    </citation>
    <scope>NUCLEOTIDE SEQUENCE [LARGE SCALE GENOMIC DNA]</scope>
    <source>
        <strain evidence="3">CGMCC 1.6199</strain>
    </source>
</reference>
<accession>A0A1G9PAS0</accession>
<dbReference type="EMBL" id="FNHF01000001">
    <property type="protein sequence ID" value="SDL95848.1"/>
    <property type="molecule type" value="Genomic_DNA"/>
</dbReference>
<feature type="domain" description="N-acetyltransferase" evidence="1">
    <location>
        <begin position="30"/>
        <end position="165"/>
    </location>
</feature>